<name>A0ABY4GN47_9BACI</name>
<feature type="signal peptide" evidence="1">
    <location>
        <begin position="1"/>
        <end position="28"/>
    </location>
</feature>
<dbReference type="RefSeq" id="WP_244746035.1">
    <property type="nucleotide sequence ID" value="NZ_CP095071.1"/>
</dbReference>
<dbReference type="InterPro" id="IPR024485">
    <property type="entry name" value="DUF2680"/>
</dbReference>
<keyword evidence="3" id="KW-1185">Reference proteome</keyword>
<sequence length="106" mass="12613">MIRLWKKWLIAGFMMSLLAGISLSPVQAETNDVTLSDEQITEMKTLQQELVEKEKTIINKYVEYGVLTEEKGKKILEHLDKKYKMLEENKFVPMWDHKHHHKKDKE</sequence>
<reference evidence="2 3" key="1">
    <citation type="submission" date="2022-04" db="EMBL/GenBank/DDBJ databases">
        <title>Gracilibacillus sp. isolated from saltern.</title>
        <authorList>
            <person name="Won M."/>
            <person name="Lee C.-M."/>
            <person name="Woen H.-Y."/>
            <person name="Kwon S.-W."/>
        </authorList>
    </citation>
    <scope>NUCLEOTIDE SEQUENCE [LARGE SCALE GENOMIC DNA]</scope>
    <source>
        <strain evidence="2 3">SSPM10-3</strain>
    </source>
</reference>
<evidence type="ECO:0000313" key="3">
    <source>
        <dbReference type="Proteomes" id="UP000831537"/>
    </source>
</evidence>
<evidence type="ECO:0000313" key="2">
    <source>
        <dbReference type="EMBL" id="UOQ85798.1"/>
    </source>
</evidence>
<dbReference type="Pfam" id="PF10925">
    <property type="entry name" value="DUF2680"/>
    <property type="match status" value="1"/>
</dbReference>
<accession>A0ABY4GN47</accession>
<feature type="chain" id="PRO_5045857595" evidence="1">
    <location>
        <begin position="29"/>
        <end position="106"/>
    </location>
</feature>
<evidence type="ECO:0000256" key="1">
    <source>
        <dbReference type="SAM" id="SignalP"/>
    </source>
</evidence>
<dbReference type="EMBL" id="CP095071">
    <property type="protein sequence ID" value="UOQ85798.1"/>
    <property type="molecule type" value="Genomic_DNA"/>
</dbReference>
<keyword evidence="1" id="KW-0732">Signal</keyword>
<organism evidence="2 3">
    <name type="scientific">Gracilibacillus salinarum</name>
    <dbReference type="NCBI Taxonomy" id="2932255"/>
    <lineage>
        <taxon>Bacteria</taxon>
        <taxon>Bacillati</taxon>
        <taxon>Bacillota</taxon>
        <taxon>Bacilli</taxon>
        <taxon>Bacillales</taxon>
        <taxon>Bacillaceae</taxon>
        <taxon>Gracilibacillus</taxon>
    </lineage>
</organism>
<proteinExistence type="predicted"/>
<gene>
    <name evidence="2" type="ORF">MUN87_02515</name>
</gene>
<protein>
    <submittedName>
        <fullName evidence="2">YckD family protein</fullName>
    </submittedName>
</protein>
<dbReference type="Proteomes" id="UP000831537">
    <property type="component" value="Chromosome"/>
</dbReference>